<dbReference type="SUPFAM" id="SSF82771">
    <property type="entry name" value="GIY-YIG endonuclease"/>
    <property type="match status" value="1"/>
</dbReference>
<proteinExistence type="predicted"/>
<evidence type="ECO:0000313" key="4">
    <source>
        <dbReference type="Proteomes" id="UP001152320"/>
    </source>
</evidence>
<dbReference type="Pfam" id="PF01541">
    <property type="entry name" value="GIY-YIG"/>
    <property type="match status" value="1"/>
</dbReference>
<dbReference type="InterPro" id="IPR035901">
    <property type="entry name" value="GIY-YIG_endonuc_sf"/>
</dbReference>
<sequence length="875" mass="100498">MKQAYLIRNLWTKKVRMHHHHNLLEEYLTKNLIPKGLKLKFNLAIGSTDQKLLQDCQQHLTVASTGILKEIIKFTEAKAAILTADLNRERQNLFQKEERSMAVSIWQSAKQRAANLQTFLERKHLKKLKRDQMTTEGEPAQPVPGPSFCPTPKDVNWMKLRDDLNSFARRLRLHVYFNKDSNSVSEAEETTLPSLHQQLKITSKWQPPKSKDPALENFISAVCEDLLDPKATRKVKDNLSKEERLALNKLKHNSEIAIATQDKGGKFVLMDTSEYKDKMLSQLGNSLHYSNLAADPTSDHCKLISRWAEKWVHRGDIDEKVANWIVNPNGKAGKAFGRVKTHKEGNPLRLITSGRGTAIENLSAFTDVFLKPLAMESPYYLRDTTDFLNRLIKLTETGPLPKSAILVSWDVAAMFPNIDNNLGLESVRKALESREDSKPSTECILEAVKICLKNNNSFFEENQFLQIHGTAMGPKNACSYADIAMGNLDKIANTEGPYKPNNWWRFRDDIFEVWTHGEEALHEYTDFINSIYPTIKFVLRHSKKQLEFLDVNIQLNNGLISTDVYSKPTDGHLYLLTTSAHPKSNLKSIPYSIALRLKRICSDDQNLAKKFSEYKDYLIERGYAPGYIQEQFDKANKFSRNELLTSRKKKTKSGKFPLVVDYNPILPKIGDIIRKHTPLLHSSTRLKKLFPDSSIFPAYRKCKSLQDLLRKPKKNDAYRERGCFKCNRVRCDLCHHYLREGSHFTSSVTGKSYPINEKVFCTSVNVVYLATCVKCNVQYVGSTSNQFKVRFRNHKSDMLHGKSRCELAFHFKTTNHSLQDIQFMVIEQITNDSQVESILTKREGYWLAQLQSIHPLGLNKRKKFNSYKRISFLSS</sequence>
<gene>
    <name evidence="3" type="ORF">HOLleu_13389</name>
</gene>
<dbReference type="InterPro" id="IPR058912">
    <property type="entry name" value="HTH_animal"/>
</dbReference>
<dbReference type="OrthoDB" id="5973140at2759"/>
<keyword evidence="4" id="KW-1185">Reference proteome</keyword>
<dbReference type="PANTHER" id="PTHR21301">
    <property type="entry name" value="REVERSE TRANSCRIPTASE"/>
    <property type="match status" value="1"/>
</dbReference>
<dbReference type="Pfam" id="PF26215">
    <property type="entry name" value="HTH_animal"/>
    <property type="match status" value="1"/>
</dbReference>
<feature type="domain" description="Helix-turn-helix" evidence="2">
    <location>
        <begin position="574"/>
        <end position="632"/>
    </location>
</feature>
<reference evidence="3" key="1">
    <citation type="submission" date="2021-10" db="EMBL/GenBank/DDBJ databases">
        <title>Tropical sea cucumber genome reveals ecological adaptation and Cuvierian tubules defense mechanism.</title>
        <authorList>
            <person name="Chen T."/>
        </authorList>
    </citation>
    <scope>NUCLEOTIDE SEQUENCE</scope>
    <source>
        <strain evidence="3">Nanhai2018</strain>
        <tissue evidence="3">Muscle</tissue>
    </source>
</reference>
<dbReference type="Proteomes" id="UP001152320">
    <property type="component" value="Chromosome 5"/>
</dbReference>
<dbReference type="EMBL" id="JAIZAY010000005">
    <property type="protein sequence ID" value="KAJ8042359.1"/>
    <property type="molecule type" value="Genomic_DNA"/>
</dbReference>
<dbReference type="PANTHER" id="PTHR21301:SF10">
    <property type="entry name" value="REVERSE TRANSCRIPTASE DOMAIN-CONTAINING PROTEIN"/>
    <property type="match status" value="1"/>
</dbReference>
<dbReference type="InterPro" id="IPR000305">
    <property type="entry name" value="GIY-YIG_endonuc"/>
</dbReference>
<feature type="domain" description="GIY-YIG" evidence="1">
    <location>
        <begin position="766"/>
        <end position="852"/>
    </location>
</feature>
<dbReference type="AlphaFoldDB" id="A0A9Q1HDP1"/>
<evidence type="ECO:0000259" key="1">
    <source>
        <dbReference type="Pfam" id="PF01541"/>
    </source>
</evidence>
<organism evidence="3 4">
    <name type="scientific">Holothuria leucospilota</name>
    <name type="common">Black long sea cucumber</name>
    <name type="synonym">Mertensiothuria leucospilota</name>
    <dbReference type="NCBI Taxonomy" id="206669"/>
    <lineage>
        <taxon>Eukaryota</taxon>
        <taxon>Metazoa</taxon>
        <taxon>Echinodermata</taxon>
        <taxon>Eleutherozoa</taxon>
        <taxon>Echinozoa</taxon>
        <taxon>Holothuroidea</taxon>
        <taxon>Aspidochirotacea</taxon>
        <taxon>Aspidochirotida</taxon>
        <taxon>Holothuriidae</taxon>
        <taxon>Holothuria</taxon>
    </lineage>
</organism>
<evidence type="ECO:0000313" key="3">
    <source>
        <dbReference type="EMBL" id="KAJ8042359.1"/>
    </source>
</evidence>
<dbReference type="CDD" id="cd10442">
    <property type="entry name" value="GIY-YIG_PLEs"/>
    <property type="match status" value="1"/>
</dbReference>
<name>A0A9Q1HDP1_HOLLE</name>
<dbReference type="Gene3D" id="3.40.1440.10">
    <property type="entry name" value="GIY-YIG endonuclease"/>
    <property type="match status" value="1"/>
</dbReference>
<comment type="caution">
    <text evidence="3">The sequence shown here is derived from an EMBL/GenBank/DDBJ whole genome shotgun (WGS) entry which is preliminary data.</text>
</comment>
<accession>A0A9Q1HDP1</accession>
<evidence type="ECO:0000259" key="2">
    <source>
        <dbReference type="Pfam" id="PF26215"/>
    </source>
</evidence>
<evidence type="ECO:0008006" key="5">
    <source>
        <dbReference type="Google" id="ProtNLM"/>
    </source>
</evidence>
<protein>
    <recommendedName>
        <fullName evidence="5">GIY-YIG domain-containing protein</fullName>
    </recommendedName>
</protein>